<comment type="similarity">
    <text evidence="1">Belongs to the OSBP family.</text>
</comment>
<dbReference type="GO" id="GO:0005829">
    <property type="term" value="C:cytosol"/>
    <property type="evidence" value="ECO:0007669"/>
    <property type="project" value="TreeGrafter"/>
</dbReference>
<evidence type="ECO:0000313" key="3">
    <source>
        <dbReference type="EMBL" id="CAD7087757.1"/>
    </source>
</evidence>
<dbReference type="Pfam" id="PF01237">
    <property type="entry name" value="Oxysterol_BP"/>
    <property type="match status" value="1"/>
</dbReference>
<gene>
    <name evidence="3" type="ORF">HERILL_LOCUS10440</name>
</gene>
<dbReference type="PANTHER" id="PTHR10972:SF205">
    <property type="entry name" value="OXYSTEROL-BINDING PROTEIN 1"/>
    <property type="match status" value="1"/>
</dbReference>
<name>A0A7R8UV97_HERIL</name>
<dbReference type="SUPFAM" id="SSF144000">
    <property type="entry name" value="Oxysterol-binding protein-like"/>
    <property type="match status" value="1"/>
</dbReference>
<proteinExistence type="inferred from homology"/>
<evidence type="ECO:0000313" key="4">
    <source>
        <dbReference type="Proteomes" id="UP000594454"/>
    </source>
</evidence>
<dbReference type="InParanoid" id="A0A7R8UV97"/>
<dbReference type="EMBL" id="LR899012">
    <property type="protein sequence ID" value="CAD7087757.1"/>
    <property type="molecule type" value="Genomic_DNA"/>
</dbReference>
<accession>A0A7R8UV97</accession>
<dbReference type="Gene3D" id="2.40.160.120">
    <property type="match status" value="1"/>
</dbReference>
<dbReference type="InterPro" id="IPR037239">
    <property type="entry name" value="OSBP_sf"/>
</dbReference>
<dbReference type="GO" id="GO:0032934">
    <property type="term" value="F:sterol binding"/>
    <property type="evidence" value="ECO:0007669"/>
    <property type="project" value="TreeGrafter"/>
</dbReference>
<keyword evidence="4" id="KW-1185">Reference proteome</keyword>
<dbReference type="AlphaFoldDB" id="A0A7R8UV97"/>
<reference evidence="3 4" key="1">
    <citation type="submission" date="2020-11" db="EMBL/GenBank/DDBJ databases">
        <authorList>
            <person name="Wallbank WR R."/>
            <person name="Pardo Diaz C."/>
            <person name="Kozak K."/>
            <person name="Martin S."/>
            <person name="Jiggins C."/>
            <person name="Moest M."/>
            <person name="Warren A I."/>
            <person name="Generalovic N T."/>
            <person name="Byers J.R.P. K."/>
            <person name="Montejo-Kovacevich G."/>
            <person name="Yen C E."/>
        </authorList>
    </citation>
    <scope>NUCLEOTIDE SEQUENCE [LARGE SCALE GENOMIC DNA]</scope>
</reference>
<dbReference type="Proteomes" id="UP000594454">
    <property type="component" value="Chromosome 4"/>
</dbReference>
<sequence>MFGALLLNSIVARLLLKLEQFHQAIQDPFVYLLRFIVETQTMQHILRTLGAPESKIYSDLSHQSDLSLDFSMKQYYNYAKISSFPLVAKILIDHEYPINIPIELHEPLTMLQRLTEIFEFSSLLDSAATSKNIAQQLTYLATFSNLSFSTVYERISMPFTPLLGETFECDKVQEFGWRCISEQVQHLPSVCVMFCEASGWVCRQEFTYDLSAEKEFISIFSKGYLKVYFTESGCEYVWKRVRF</sequence>
<dbReference type="GO" id="GO:0005886">
    <property type="term" value="C:plasma membrane"/>
    <property type="evidence" value="ECO:0007669"/>
    <property type="project" value="TreeGrafter"/>
</dbReference>
<dbReference type="GO" id="GO:0097038">
    <property type="term" value="C:perinuclear endoplasmic reticulum"/>
    <property type="evidence" value="ECO:0007669"/>
    <property type="project" value="TreeGrafter"/>
</dbReference>
<protein>
    <submittedName>
        <fullName evidence="3">Uncharacterized protein</fullName>
    </submittedName>
</protein>
<dbReference type="PANTHER" id="PTHR10972">
    <property type="entry name" value="OXYSTEROL-BINDING PROTEIN-RELATED"/>
    <property type="match status" value="1"/>
</dbReference>
<organism evidence="3 4">
    <name type="scientific">Hermetia illucens</name>
    <name type="common">Black soldier fly</name>
    <dbReference type="NCBI Taxonomy" id="343691"/>
    <lineage>
        <taxon>Eukaryota</taxon>
        <taxon>Metazoa</taxon>
        <taxon>Ecdysozoa</taxon>
        <taxon>Arthropoda</taxon>
        <taxon>Hexapoda</taxon>
        <taxon>Insecta</taxon>
        <taxon>Pterygota</taxon>
        <taxon>Neoptera</taxon>
        <taxon>Endopterygota</taxon>
        <taxon>Diptera</taxon>
        <taxon>Brachycera</taxon>
        <taxon>Stratiomyomorpha</taxon>
        <taxon>Stratiomyidae</taxon>
        <taxon>Hermetiinae</taxon>
        <taxon>Hermetia</taxon>
    </lineage>
</organism>
<evidence type="ECO:0000256" key="1">
    <source>
        <dbReference type="ARBA" id="ARBA00008842"/>
    </source>
</evidence>
<evidence type="ECO:0000256" key="2">
    <source>
        <dbReference type="ARBA" id="ARBA00022553"/>
    </source>
</evidence>
<dbReference type="InterPro" id="IPR000648">
    <property type="entry name" value="Oxysterol-bd"/>
</dbReference>
<keyword evidence="2" id="KW-0597">Phosphoprotein</keyword>
<dbReference type="OrthoDB" id="416222at2759"/>